<evidence type="ECO:0000313" key="1">
    <source>
        <dbReference type="EMBL" id="KAI0040986.1"/>
    </source>
</evidence>
<dbReference type="Proteomes" id="UP000814033">
    <property type="component" value="Unassembled WGS sequence"/>
</dbReference>
<proteinExistence type="predicted"/>
<comment type="caution">
    <text evidence="1">The sequence shown here is derived from an EMBL/GenBank/DDBJ whole genome shotgun (WGS) entry which is preliminary data.</text>
</comment>
<name>A0ACB8RBD9_9AGAM</name>
<reference evidence="1" key="2">
    <citation type="journal article" date="2022" name="New Phytol.">
        <title>Evolutionary transition to the ectomycorrhizal habit in the genomes of a hyperdiverse lineage of mushroom-forming fungi.</title>
        <authorList>
            <person name="Looney B."/>
            <person name="Miyauchi S."/>
            <person name="Morin E."/>
            <person name="Drula E."/>
            <person name="Courty P.E."/>
            <person name="Kohler A."/>
            <person name="Kuo A."/>
            <person name="LaButti K."/>
            <person name="Pangilinan J."/>
            <person name="Lipzen A."/>
            <person name="Riley R."/>
            <person name="Andreopoulos W."/>
            <person name="He G."/>
            <person name="Johnson J."/>
            <person name="Nolan M."/>
            <person name="Tritt A."/>
            <person name="Barry K.W."/>
            <person name="Grigoriev I.V."/>
            <person name="Nagy L.G."/>
            <person name="Hibbett D."/>
            <person name="Henrissat B."/>
            <person name="Matheny P.B."/>
            <person name="Labbe J."/>
            <person name="Martin F.M."/>
        </authorList>
    </citation>
    <scope>NUCLEOTIDE SEQUENCE</scope>
    <source>
        <strain evidence="1">FP105234-sp</strain>
    </source>
</reference>
<sequence>MAKADRTTRIRRERRLRLCTGLPAPFCSPISSTPTWAAAAHCQARLKLASSFELFLAHTPCNAARILLSNFSPVCVSTPLIPSIAHQPSTRALHCTRSQAFGIQPSPPMRKKIYGVSTRHLRDSANTPSAPPSTAPTHGCHSERIQCLLNSSYVPVRLETCRARHVLSCIYPPPIAAYPSLVWEPAANN</sequence>
<reference evidence="1" key="1">
    <citation type="submission" date="2021-02" db="EMBL/GenBank/DDBJ databases">
        <authorList>
            <consortium name="DOE Joint Genome Institute"/>
            <person name="Ahrendt S."/>
            <person name="Looney B.P."/>
            <person name="Miyauchi S."/>
            <person name="Morin E."/>
            <person name="Drula E."/>
            <person name="Courty P.E."/>
            <person name="Chicoki N."/>
            <person name="Fauchery L."/>
            <person name="Kohler A."/>
            <person name="Kuo A."/>
            <person name="Labutti K."/>
            <person name="Pangilinan J."/>
            <person name="Lipzen A."/>
            <person name="Riley R."/>
            <person name="Andreopoulos W."/>
            <person name="He G."/>
            <person name="Johnson J."/>
            <person name="Barry K.W."/>
            <person name="Grigoriev I.V."/>
            <person name="Nagy L."/>
            <person name="Hibbett D."/>
            <person name="Henrissat B."/>
            <person name="Matheny P.B."/>
            <person name="Labbe J."/>
            <person name="Martin F."/>
        </authorList>
    </citation>
    <scope>NUCLEOTIDE SEQUENCE</scope>
    <source>
        <strain evidence="1">FP105234-sp</strain>
    </source>
</reference>
<protein>
    <submittedName>
        <fullName evidence="1">Uncharacterized protein</fullName>
    </submittedName>
</protein>
<dbReference type="EMBL" id="MU276153">
    <property type="protein sequence ID" value="KAI0040986.1"/>
    <property type="molecule type" value="Genomic_DNA"/>
</dbReference>
<gene>
    <name evidence="1" type="ORF">FA95DRAFT_787382</name>
</gene>
<keyword evidence="2" id="KW-1185">Reference proteome</keyword>
<evidence type="ECO:0000313" key="2">
    <source>
        <dbReference type="Proteomes" id="UP000814033"/>
    </source>
</evidence>
<accession>A0ACB8RBD9</accession>
<organism evidence="1 2">
    <name type="scientific">Auriscalpium vulgare</name>
    <dbReference type="NCBI Taxonomy" id="40419"/>
    <lineage>
        <taxon>Eukaryota</taxon>
        <taxon>Fungi</taxon>
        <taxon>Dikarya</taxon>
        <taxon>Basidiomycota</taxon>
        <taxon>Agaricomycotina</taxon>
        <taxon>Agaricomycetes</taxon>
        <taxon>Russulales</taxon>
        <taxon>Auriscalpiaceae</taxon>
        <taxon>Auriscalpium</taxon>
    </lineage>
</organism>